<protein>
    <submittedName>
        <fullName evidence="1">Uncharacterized protein</fullName>
    </submittedName>
</protein>
<name>A0AB39CC68_9VIRU</name>
<accession>A0AB39CC68</accession>
<reference evidence="1" key="1">
    <citation type="submission" date="2024-07" db="EMBL/GenBank/DDBJ databases">
        <authorList>
            <person name="Bringhurst R.M."/>
            <person name="Homer T.E."/>
        </authorList>
    </citation>
    <scope>NUCLEOTIDE SEQUENCE</scope>
</reference>
<sequence length="36" mass="4394">MREIDLGFMLTKEWSDERPDIITDEHDDLISEEDWI</sequence>
<organism evidence="1">
    <name type="scientific">Pseudomonas phage RVTF4</name>
    <dbReference type="NCBI Taxonomy" id="3236931"/>
    <lineage>
        <taxon>Viruses</taxon>
    </lineage>
</organism>
<evidence type="ECO:0000313" key="1">
    <source>
        <dbReference type="EMBL" id="XDJ14548.1"/>
    </source>
</evidence>
<proteinExistence type="predicted"/>
<dbReference type="EMBL" id="PQ015378">
    <property type="protein sequence ID" value="XDJ14548.1"/>
    <property type="molecule type" value="Genomic_DNA"/>
</dbReference>